<evidence type="ECO:0008006" key="4">
    <source>
        <dbReference type="Google" id="ProtNLM"/>
    </source>
</evidence>
<protein>
    <recommendedName>
        <fullName evidence="4">Thioesterase family protein</fullName>
    </recommendedName>
</protein>
<dbReference type="Gene3D" id="3.10.129.10">
    <property type="entry name" value="Hotdog Thioesterase"/>
    <property type="match status" value="1"/>
</dbReference>
<evidence type="ECO:0000313" key="2">
    <source>
        <dbReference type="EMBL" id="UQX88856.1"/>
    </source>
</evidence>
<gene>
    <name evidence="2" type="ORF">M6D93_02365</name>
</gene>
<feature type="region of interest" description="Disordered" evidence="1">
    <location>
        <begin position="1"/>
        <end position="20"/>
    </location>
</feature>
<dbReference type="Proteomes" id="UP001056336">
    <property type="component" value="Chromosome"/>
</dbReference>
<dbReference type="RefSeq" id="WP_249772659.1">
    <property type="nucleotide sequence ID" value="NZ_CP097332.1"/>
</dbReference>
<reference evidence="2" key="1">
    <citation type="journal article" date="2018" name="Int. J. Syst. Evol. Microbiol.">
        <title>Jatrophihabitans telluris sp. nov., isolated from sediment soil of lava forest wetlands and the emended description of the genus Jatrophihabitans.</title>
        <authorList>
            <person name="Lee K.C."/>
            <person name="Suh M.K."/>
            <person name="Eom M.K."/>
            <person name="Kim K.K."/>
            <person name="Kim J.S."/>
            <person name="Kim D.S."/>
            <person name="Ko S.H."/>
            <person name="Shin Y.K."/>
            <person name="Lee J.S."/>
        </authorList>
    </citation>
    <scope>NUCLEOTIDE SEQUENCE</scope>
    <source>
        <strain evidence="2">N237</strain>
    </source>
</reference>
<proteinExistence type="predicted"/>
<evidence type="ECO:0000313" key="3">
    <source>
        <dbReference type="Proteomes" id="UP001056336"/>
    </source>
</evidence>
<accession>A0ABY4QYV4</accession>
<reference evidence="2" key="2">
    <citation type="submission" date="2022-05" db="EMBL/GenBank/DDBJ databases">
        <authorList>
            <person name="Kim J.-S."/>
            <person name="Lee K."/>
            <person name="Suh M."/>
            <person name="Eom M."/>
            <person name="Kim J.-S."/>
            <person name="Kim D.-S."/>
            <person name="Ko S.-H."/>
            <person name="Shin Y."/>
            <person name="Lee J.-S."/>
        </authorList>
    </citation>
    <scope>NUCLEOTIDE SEQUENCE</scope>
    <source>
        <strain evidence="2">N237</strain>
    </source>
</reference>
<sequence>MSPADTLTIDPRYNGPAGSGNGGVTAGMAAELLGSDHAVTVTLRLPPPLARPLRVERGDQGLRIVDRDGSHADDGGAIVAEAVVSTDRPAPVPPVSGVIAAQAAQRYDGLHEHPFPTCFVCGTDRPDGLGLRPGTVDPADRSVVAAPLTVPAGLGLSGPVLVWAALDCPGGWAIDLVGRRAVLGRMTAQVYGVPVVGEPCVITAVCERWDGRKAFSRSSCYGADGGLLGIAAQTWIELR</sequence>
<dbReference type="SUPFAM" id="SSF54637">
    <property type="entry name" value="Thioesterase/thiol ester dehydrase-isomerase"/>
    <property type="match status" value="1"/>
</dbReference>
<keyword evidence="3" id="KW-1185">Reference proteome</keyword>
<name>A0ABY4QYV4_9ACTN</name>
<organism evidence="2 3">
    <name type="scientific">Jatrophihabitans telluris</name>
    <dbReference type="NCBI Taxonomy" id="2038343"/>
    <lineage>
        <taxon>Bacteria</taxon>
        <taxon>Bacillati</taxon>
        <taxon>Actinomycetota</taxon>
        <taxon>Actinomycetes</taxon>
        <taxon>Jatrophihabitantales</taxon>
        <taxon>Jatrophihabitantaceae</taxon>
        <taxon>Jatrophihabitans</taxon>
    </lineage>
</organism>
<dbReference type="InterPro" id="IPR029069">
    <property type="entry name" value="HotDog_dom_sf"/>
</dbReference>
<dbReference type="EMBL" id="CP097332">
    <property type="protein sequence ID" value="UQX88856.1"/>
    <property type="molecule type" value="Genomic_DNA"/>
</dbReference>
<evidence type="ECO:0000256" key="1">
    <source>
        <dbReference type="SAM" id="MobiDB-lite"/>
    </source>
</evidence>